<protein>
    <submittedName>
        <fullName evidence="2">Uncharacterized protein</fullName>
    </submittedName>
</protein>
<dbReference type="AlphaFoldDB" id="M2YIV0"/>
<accession>M2YIV0</accession>
<reference evidence="2 3" key="1">
    <citation type="journal article" date="2013" name="Genome Announc.">
        <title>Draft Genome Sequence of Amycolatopsis decaplanina Strain DSM 44594T.</title>
        <authorList>
            <person name="Kaur N."/>
            <person name="Kumar S."/>
            <person name="Bala M."/>
            <person name="Raghava G.P."/>
            <person name="Mayilraj S."/>
        </authorList>
    </citation>
    <scope>NUCLEOTIDE SEQUENCE [LARGE SCALE GENOMIC DNA]</scope>
    <source>
        <strain evidence="2 3">DSM 44594</strain>
    </source>
</reference>
<keyword evidence="3" id="KW-1185">Reference proteome</keyword>
<proteinExistence type="predicted"/>
<evidence type="ECO:0000313" key="2">
    <source>
        <dbReference type="EMBL" id="EME61715.1"/>
    </source>
</evidence>
<evidence type="ECO:0000313" key="3">
    <source>
        <dbReference type="Proteomes" id="UP000054226"/>
    </source>
</evidence>
<evidence type="ECO:0000256" key="1">
    <source>
        <dbReference type="SAM" id="MobiDB-lite"/>
    </source>
</evidence>
<dbReference type="EMBL" id="AOHO01000045">
    <property type="protein sequence ID" value="EME61715.1"/>
    <property type="molecule type" value="Genomic_DNA"/>
</dbReference>
<name>M2YIV0_9PSEU</name>
<feature type="region of interest" description="Disordered" evidence="1">
    <location>
        <begin position="1"/>
        <end position="49"/>
    </location>
</feature>
<sequence>MAEAGQCHHFADVVEPLSGGRDQGQPPVSVASDGLGAEPCHDGDPPRLHRRLGAQAESASGGELVRLAAAGIALHRSAG</sequence>
<organism evidence="2 3">
    <name type="scientific">Amycolatopsis decaplanina DSM 44594</name>
    <dbReference type="NCBI Taxonomy" id="1284240"/>
    <lineage>
        <taxon>Bacteria</taxon>
        <taxon>Bacillati</taxon>
        <taxon>Actinomycetota</taxon>
        <taxon>Actinomycetes</taxon>
        <taxon>Pseudonocardiales</taxon>
        <taxon>Pseudonocardiaceae</taxon>
        <taxon>Amycolatopsis</taxon>
    </lineage>
</organism>
<gene>
    <name evidence="2" type="ORF">H074_11100</name>
</gene>
<dbReference type="Proteomes" id="UP000054226">
    <property type="component" value="Unassembled WGS sequence"/>
</dbReference>
<comment type="caution">
    <text evidence="2">The sequence shown here is derived from an EMBL/GenBank/DDBJ whole genome shotgun (WGS) entry which is preliminary data.</text>
</comment>